<dbReference type="InterPro" id="IPR036640">
    <property type="entry name" value="ABC1_TM_sf"/>
</dbReference>
<accession>A0A7X0NVJ0</accession>
<dbReference type="GO" id="GO:0034040">
    <property type="term" value="F:ATPase-coupled lipid transmembrane transporter activity"/>
    <property type="evidence" value="ECO:0007669"/>
    <property type="project" value="TreeGrafter"/>
</dbReference>
<keyword evidence="3" id="KW-1003">Cell membrane</keyword>
<keyword evidence="8 11" id="KW-1133">Transmembrane helix</keyword>
<keyword evidence="2" id="KW-0813">Transport</keyword>
<feature type="domain" description="ABC transmembrane type-1" evidence="13">
    <location>
        <begin position="18"/>
        <end position="299"/>
    </location>
</feature>
<evidence type="ECO:0000256" key="5">
    <source>
        <dbReference type="ARBA" id="ARBA00022692"/>
    </source>
</evidence>
<dbReference type="InterPro" id="IPR017871">
    <property type="entry name" value="ABC_transporter-like_CS"/>
</dbReference>
<dbReference type="SUPFAM" id="SSF90123">
    <property type="entry name" value="ABC transporter transmembrane region"/>
    <property type="match status" value="1"/>
</dbReference>
<dbReference type="InterPro" id="IPR003593">
    <property type="entry name" value="AAA+_ATPase"/>
</dbReference>
<reference evidence="14 15" key="1">
    <citation type="submission" date="2020-08" db="EMBL/GenBank/DDBJ databases">
        <title>Sequencing the genomes of 1000 actinobacteria strains.</title>
        <authorList>
            <person name="Klenk H.-P."/>
        </authorList>
    </citation>
    <scope>NUCLEOTIDE SEQUENCE [LARGE SCALE GENOMIC DNA]</scope>
    <source>
        <strain evidence="14 15">DSM 43768</strain>
    </source>
</reference>
<gene>
    <name evidence="14" type="ORF">HD593_005213</name>
</gene>
<feature type="transmembrane region" description="Helical" evidence="11">
    <location>
        <begin position="155"/>
        <end position="174"/>
    </location>
</feature>
<dbReference type="EMBL" id="JACHMI010000001">
    <property type="protein sequence ID" value="MBB6550418.1"/>
    <property type="molecule type" value="Genomic_DNA"/>
</dbReference>
<evidence type="ECO:0000256" key="4">
    <source>
        <dbReference type="ARBA" id="ARBA00022519"/>
    </source>
</evidence>
<evidence type="ECO:0000256" key="10">
    <source>
        <dbReference type="ARBA" id="ARBA00023455"/>
    </source>
</evidence>
<dbReference type="SMART" id="SM00382">
    <property type="entry name" value="AAA"/>
    <property type="match status" value="1"/>
</dbReference>
<evidence type="ECO:0000313" key="15">
    <source>
        <dbReference type="Proteomes" id="UP000565579"/>
    </source>
</evidence>
<dbReference type="PROSITE" id="PS50929">
    <property type="entry name" value="ABC_TM1F"/>
    <property type="match status" value="1"/>
</dbReference>
<dbReference type="PROSITE" id="PS50893">
    <property type="entry name" value="ABC_TRANSPORTER_2"/>
    <property type="match status" value="1"/>
</dbReference>
<evidence type="ECO:0000256" key="8">
    <source>
        <dbReference type="ARBA" id="ARBA00022989"/>
    </source>
</evidence>
<comment type="similarity">
    <text evidence="10">Belongs to the ABC transporter superfamily. Siderophore-Fe(3+) uptake transporter (SIUT) (TC 3.A.1.21) family.</text>
</comment>
<keyword evidence="5 11" id="KW-0812">Transmembrane</keyword>
<comment type="caution">
    <text evidence="14">The sequence shown here is derived from an EMBL/GenBank/DDBJ whole genome shotgun (WGS) entry which is preliminary data.</text>
</comment>
<dbReference type="Gene3D" id="3.40.50.300">
    <property type="entry name" value="P-loop containing nucleotide triphosphate hydrolases"/>
    <property type="match status" value="1"/>
</dbReference>
<keyword evidence="15" id="KW-1185">Reference proteome</keyword>
<feature type="transmembrane region" description="Helical" evidence="11">
    <location>
        <begin position="233"/>
        <end position="254"/>
    </location>
</feature>
<dbReference type="GO" id="GO:0005524">
    <property type="term" value="F:ATP binding"/>
    <property type="evidence" value="ECO:0007669"/>
    <property type="project" value="UniProtKB-KW"/>
</dbReference>
<keyword evidence="9 11" id="KW-0472">Membrane</keyword>
<dbReference type="Pfam" id="PF00664">
    <property type="entry name" value="ABC_membrane"/>
    <property type="match status" value="1"/>
</dbReference>
<dbReference type="PANTHER" id="PTHR24221:SF646">
    <property type="entry name" value="HAEMOLYSIN SECRETION ATP-BINDING PROTEIN"/>
    <property type="match status" value="1"/>
</dbReference>
<dbReference type="GO" id="GO:0016887">
    <property type="term" value="F:ATP hydrolysis activity"/>
    <property type="evidence" value="ECO:0007669"/>
    <property type="project" value="InterPro"/>
</dbReference>
<dbReference type="RefSeq" id="WP_185104694.1">
    <property type="nucleotide sequence ID" value="NZ_JACHMI010000001.1"/>
</dbReference>
<dbReference type="Proteomes" id="UP000565579">
    <property type="component" value="Unassembled WGS sequence"/>
</dbReference>
<keyword evidence="4" id="KW-0997">Cell inner membrane</keyword>
<evidence type="ECO:0000256" key="7">
    <source>
        <dbReference type="ARBA" id="ARBA00022840"/>
    </source>
</evidence>
<evidence type="ECO:0000259" key="13">
    <source>
        <dbReference type="PROSITE" id="PS50929"/>
    </source>
</evidence>
<dbReference type="FunFam" id="3.40.50.300:FF:000221">
    <property type="entry name" value="Multidrug ABC transporter ATP-binding protein"/>
    <property type="match status" value="1"/>
</dbReference>
<keyword evidence="6" id="KW-0547">Nucleotide-binding</keyword>
<name>A0A7X0NVJ0_9ACTN</name>
<organism evidence="14 15">
    <name type="scientific">Nonomuraea rubra</name>
    <dbReference type="NCBI Taxonomy" id="46180"/>
    <lineage>
        <taxon>Bacteria</taxon>
        <taxon>Bacillati</taxon>
        <taxon>Actinomycetota</taxon>
        <taxon>Actinomycetes</taxon>
        <taxon>Streptosporangiales</taxon>
        <taxon>Streptosporangiaceae</taxon>
        <taxon>Nonomuraea</taxon>
    </lineage>
</organism>
<dbReference type="InterPro" id="IPR039421">
    <property type="entry name" value="Type_1_exporter"/>
</dbReference>
<dbReference type="AlphaFoldDB" id="A0A7X0NVJ0"/>
<feature type="domain" description="ABC transporter" evidence="12">
    <location>
        <begin position="332"/>
        <end position="567"/>
    </location>
</feature>
<dbReference type="Pfam" id="PF00005">
    <property type="entry name" value="ABC_tran"/>
    <property type="match status" value="1"/>
</dbReference>
<feature type="transmembrane region" description="Helical" evidence="11">
    <location>
        <begin position="260"/>
        <end position="279"/>
    </location>
</feature>
<dbReference type="PANTHER" id="PTHR24221">
    <property type="entry name" value="ATP-BINDING CASSETTE SUB-FAMILY B"/>
    <property type="match status" value="1"/>
</dbReference>
<dbReference type="GO" id="GO:0005886">
    <property type="term" value="C:plasma membrane"/>
    <property type="evidence" value="ECO:0007669"/>
    <property type="project" value="UniProtKB-SubCell"/>
</dbReference>
<sequence length="573" mass="59433">MVNRTLLGLIRPGRGWLAIAVLAGVLVSATYAGQSLLLTAAVAQGLRGELTAAVLACCAALALVAVRAVLVWGREVAAARGAEEVKAALRDRLYRHLLTLGPGYVAEVRTGGVLTTLVDSVEAIDRYVGVFLPQVLISVLGGVGIVAVLAWIDPAVAVLVAVTAVLAAAAPRLMRRRMRDGLTAFFKGWKGLSADYLDAVQGLPTLKAVGADERFGAGLSAKAWAFYRDSLRFTFVSTVSAGFVGFFAALGTAAAVGLGAWQYASGALSLTAVFAVLLLSREAFRPVTELMAAFHAGQGALPAAHGIAELLAARPPVPDTGTASLPGTPPEVVFEDVTFTYPGRERPALDGVSLRLAAGRTTAVVGPSGAGKSTLIRLLLRHADPTGGRVLFDGADLRDVSLAALRSQVAVVSQEVYLFHGTVAGNIAYGRAGASRTEIEQAARAAHAHEFIAELPDGYDTVIGERGLRLSGGQRQRLAIARALLADAPLLILDEATSSVDIAAERAVVEALERVRAGRTVLLIAHRLSTVADADHVVVLDEGRVAEAAAPAALLATGGAYARLIARQQEGAA</sequence>
<evidence type="ECO:0000256" key="11">
    <source>
        <dbReference type="SAM" id="Phobius"/>
    </source>
</evidence>
<evidence type="ECO:0000256" key="6">
    <source>
        <dbReference type="ARBA" id="ARBA00022741"/>
    </source>
</evidence>
<evidence type="ECO:0000313" key="14">
    <source>
        <dbReference type="EMBL" id="MBB6550418.1"/>
    </source>
</evidence>
<dbReference type="InterPro" id="IPR027417">
    <property type="entry name" value="P-loop_NTPase"/>
</dbReference>
<dbReference type="Gene3D" id="1.20.1560.10">
    <property type="entry name" value="ABC transporter type 1, transmembrane domain"/>
    <property type="match status" value="1"/>
</dbReference>
<evidence type="ECO:0000256" key="9">
    <source>
        <dbReference type="ARBA" id="ARBA00023136"/>
    </source>
</evidence>
<dbReference type="GO" id="GO:0140359">
    <property type="term" value="F:ABC-type transporter activity"/>
    <property type="evidence" value="ECO:0007669"/>
    <property type="project" value="InterPro"/>
</dbReference>
<comment type="subcellular location">
    <subcellularLocation>
        <location evidence="1">Cell inner membrane</location>
        <topology evidence="1">Multi-pass membrane protein</topology>
    </subcellularLocation>
</comment>
<keyword evidence="7" id="KW-0067">ATP-binding</keyword>
<dbReference type="SUPFAM" id="SSF52540">
    <property type="entry name" value="P-loop containing nucleoside triphosphate hydrolases"/>
    <property type="match status" value="1"/>
</dbReference>
<feature type="transmembrane region" description="Helical" evidence="11">
    <location>
        <begin position="127"/>
        <end position="149"/>
    </location>
</feature>
<evidence type="ECO:0000256" key="1">
    <source>
        <dbReference type="ARBA" id="ARBA00004429"/>
    </source>
</evidence>
<protein>
    <submittedName>
        <fullName evidence="14">ABC-type multidrug transport system fused ATPase/permease subunit</fullName>
    </submittedName>
</protein>
<dbReference type="InterPro" id="IPR011527">
    <property type="entry name" value="ABC1_TM_dom"/>
</dbReference>
<dbReference type="InterPro" id="IPR003439">
    <property type="entry name" value="ABC_transporter-like_ATP-bd"/>
</dbReference>
<feature type="transmembrane region" description="Helical" evidence="11">
    <location>
        <begin position="50"/>
        <end position="70"/>
    </location>
</feature>
<evidence type="ECO:0000256" key="2">
    <source>
        <dbReference type="ARBA" id="ARBA00022448"/>
    </source>
</evidence>
<evidence type="ECO:0000256" key="3">
    <source>
        <dbReference type="ARBA" id="ARBA00022475"/>
    </source>
</evidence>
<proteinExistence type="inferred from homology"/>
<dbReference type="PROSITE" id="PS00211">
    <property type="entry name" value="ABC_TRANSPORTER_1"/>
    <property type="match status" value="1"/>
</dbReference>
<evidence type="ECO:0000259" key="12">
    <source>
        <dbReference type="PROSITE" id="PS50893"/>
    </source>
</evidence>